<dbReference type="EMBL" id="KZ819602">
    <property type="protein sequence ID" value="PWN38581.1"/>
    <property type="molecule type" value="Genomic_DNA"/>
</dbReference>
<keyword evidence="2" id="KW-0732">Signal</keyword>
<feature type="region of interest" description="Disordered" evidence="1">
    <location>
        <begin position="82"/>
        <end position="173"/>
    </location>
</feature>
<protein>
    <submittedName>
        <fullName evidence="3">Uncharacterized protein</fullName>
    </submittedName>
</protein>
<dbReference type="InParanoid" id="A0A316VQY2"/>
<evidence type="ECO:0000256" key="2">
    <source>
        <dbReference type="SAM" id="SignalP"/>
    </source>
</evidence>
<feature type="compositionally biased region" description="Basic and acidic residues" evidence="1">
    <location>
        <begin position="211"/>
        <end position="228"/>
    </location>
</feature>
<dbReference type="AlphaFoldDB" id="A0A316VQY2"/>
<proteinExistence type="predicted"/>
<organism evidence="3 4">
    <name type="scientific">Meira miltonrushii</name>
    <dbReference type="NCBI Taxonomy" id="1280837"/>
    <lineage>
        <taxon>Eukaryota</taxon>
        <taxon>Fungi</taxon>
        <taxon>Dikarya</taxon>
        <taxon>Basidiomycota</taxon>
        <taxon>Ustilaginomycotina</taxon>
        <taxon>Exobasidiomycetes</taxon>
        <taxon>Exobasidiales</taxon>
        <taxon>Brachybasidiaceae</taxon>
        <taxon>Meira</taxon>
    </lineage>
</organism>
<feature type="compositionally biased region" description="Polar residues" evidence="1">
    <location>
        <begin position="130"/>
        <end position="139"/>
    </location>
</feature>
<reference evidence="3 4" key="1">
    <citation type="journal article" date="2018" name="Mol. Biol. Evol.">
        <title>Broad Genomic Sampling Reveals a Smut Pathogenic Ancestry of the Fungal Clade Ustilaginomycotina.</title>
        <authorList>
            <person name="Kijpornyongpan T."/>
            <person name="Mondo S.J."/>
            <person name="Barry K."/>
            <person name="Sandor L."/>
            <person name="Lee J."/>
            <person name="Lipzen A."/>
            <person name="Pangilinan J."/>
            <person name="LaButti K."/>
            <person name="Hainaut M."/>
            <person name="Henrissat B."/>
            <person name="Grigoriev I.V."/>
            <person name="Spatafora J.W."/>
            <person name="Aime M.C."/>
        </authorList>
    </citation>
    <scope>NUCLEOTIDE SEQUENCE [LARGE SCALE GENOMIC DNA]</scope>
    <source>
        <strain evidence="3 4">MCA 3882</strain>
    </source>
</reference>
<name>A0A316VQY2_9BASI</name>
<evidence type="ECO:0000313" key="3">
    <source>
        <dbReference type="EMBL" id="PWN38581.1"/>
    </source>
</evidence>
<evidence type="ECO:0000256" key="1">
    <source>
        <dbReference type="SAM" id="MobiDB-lite"/>
    </source>
</evidence>
<feature type="chain" id="PRO_5016408644" evidence="2">
    <location>
        <begin position="23"/>
        <end position="245"/>
    </location>
</feature>
<gene>
    <name evidence="3" type="ORF">FA14DRAFT_153902</name>
</gene>
<keyword evidence="4" id="KW-1185">Reference proteome</keyword>
<feature type="signal peptide" evidence="2">
    <location>
        <begin position="1"/>
        <end position="22"/>
    </location>
</feature>
<feature type="compositionally biased region" description="Basic and acidic residues" evidence="1">
    <location>
        <begin position="236"/>
        <end position="245"/>
    </location>
</feature>
<feature type="compositionally biased region" description="Basic and acidic residues" evidence="1">
    <location>
        <begin position="82"/>
        <end position="100"/>
    </location>
</feature>
<accession>A0A316VQY2</accession>
<feature type="compositionally biased region" description="Basic and acidic residues" evidence="1">
    <location>
        <begin position="119"/>
        <end position="129"/>
    </location>
</feature>
<dbReference type="GeneID" id="37019425"/>
<sequence>MMIIWVTWILLHFVSFCTVAQAVSTLASHSGSSESNDITGIHSSEDRINVVQPERVEMDKERLRRFKRMIYQRNYRKKYPERVKASNAKFQDKRNNDPIRREHRRLYKAEYAKKHRRPWPKERAQEKTEQQLANQTNSEAVLPRGKRKRIDSEDESKAQTTRVRTYGRPPMSSAFLNHRASETGNHIETERAAVRSGHSLQSKSPPNLERTVPETHKFNLPNARERFRLPPRKGKKVDLHSDQSS</sequence>
<evidence type="ECO:0000313" key="4">
    <source>
        <dbReference type="Proteomes" id="UP000245771"/>
    </source>
</evidence>
<feature type="region of interest" description="Disordered" evidence="1">
    <location>
        <begin position="192"/>
        <end position="245"/>
    </location>
</feature>
<dbReference type="Proteomes" id="UP000245771">
    <property type="component" value="Unassembled WGS sequence"/>
</dbReference>
<dbReference type="RefSeq" id="XP_025358883.1">
    <property type="nucleotide sequence ID" value="XM_025497644.1"/>
</dbReference>